<dbReference type="OrthoDB" id="9771846at2"/>
<dbReference type="RefSeq" id="WP_008198124.1">
    <property type="nucleotide sequence ID" value="NZ_CM001023.1"/>
</dbReference>
<dbReference type="STRING" id="388413.ALPR1_02385"/>
<sequence length="312" mass="35042">MAFTPDPSVAIILVNWNGYDFTAACINSLRKLEFPDYQVILVDNASGNNEGQKLLTAFPEIILLENKENLGFAGGNNVGIKKALEDGYSHIMLLNNDTEVAPDFLGQMVRVFNSSNQQLGVVQPLITFLNDKGKIWSAGGKWNSLLGRSITLGDRKPVEDYQAKDVKLDWATGCCMLISREAMMKTGLLNESYFAYFEDVEWSLRFREKGYQIALASKAMIYHEAGASSKKAHAEGVLSPKVFYYHVRNQFYLIRGMQKGMSFLLSLGYHGFRFLLWILYFCLRGRFQKLKAVVNGMIDGLGASLKKAPSWP</sequence>
<comment type="caution">
    <text evidence="6">The sequence shown here is derived from an EMBL/GenBank/DDBJ whole genome shotgun (WGS) entry which is preliminary data.</text>
</comment>
<dbReference type="PANTHER" id="PTHR43179:SF12">
    <property type="entry name" value="GALACTOFURANOSYLTRANSFERASE GLFT2"/>
    <property type="match status" value="1"/>
</dbReference>
<dbReference type="HOGENOM" id="CLU_023845_4_1_10"/>
<evidence type="ECO:0000313" key="7">
    <source>
        <dbReference type="Proteomes" id="UP000003919"/>
    </source>
</evidence>
<evidence type="ECO:0000256" key="3">
    <source>
        <dbReference type="ARBA" id="ARBA00022679"/>
    </source>
</evidence>
<evidence type="ECO:0000259" key="5">
    <source>
        <dbReference type="Pfam" id="PF00535"/>
    </source>
</evidence>
<keyword evidence="3 6" id="KW-0808">Transferase</keyword>
<dbReference type="AlphaFoldDB" id="A3HV80"/>
<dbReference type="Pfam" id="PF00535">
    <property type="entry name" value="Glycos_transf_2"/>
    <property type="match status" value="1"/>
</dbReference>
<evidence type="ECO:0000256" key="2">
    <source>
        <dbReference type="ARBA" id="ARBA00022676"/>
    </source>
</evidence>
<keyword evidence="2" id="KW-0328">Glycosyltransferase</keyword>
<keyword evidence="4" id="KW-1133">Transmembrane helix</keyword>
<dbReference type="Gene3D" id="3.90.550.10">
    <property type="entry name" value="Spore Coat Polysaccharide Biosynthesis Protein SpsA, Chain A"/>
    <property type="match status" value="1"/>
</dbReference>
<feature type="domain" description="Glycosyltransferase 2-like" evidence="5">
    <location>
        <begin position="11"/>
        <end position="184"/>
    </location>
</feature>
<proteinExistence type="inferred from homology"/>
<dbReference type="InterPro" id="IPR029044">
    <property type="entry name" value="Nucleotide-diphossugar_trans"/>
</dbReference>
<dbReference type="Proteomes" id="UP000003919">
    <property type="component" value="Chromosome"/>
</dbReference>
<reference evidence="6 7" key="1">
    <citation type="journal article" date="2011" name="J. Bacteriol.">
        <title>Complete genome sequence of Algoriphagus sp. PR1, bacterial prey of a colony-forming choanoflagellate.</title>
        <authorList>
            <person name="Alegado R.A."/>
            <person name="Ferriera S."/>
            <person name="Nusbaum C."/>
            <person name="Young S.K."/>
            <person name="Zeng Q."/>
            <person name="Imamovic A."/>
            <person name="Fairclough S.R."/>
            <person name="King N."/>
        </authorList>
    </citation>
    <scope>NUCLEOTIDE SEQUENCE [LARGE SCALE GENOMIC DNA]</scope>
    <source>
        <strain evidence="6 7">PR1</strain>
    </source>
</reference>
<dbReference type="SUPFAM" id="SSF53448">
    <property type="entry name" value="Nucleotide-diphospho-sugar transferases"/>
    <property type="match status" value="1"/>
</dbReference>
<keyword evidence="4" id="KW-0812">Transmembrane</keyword>
<dbReference type="EMBL" id="CM001023">
    <property type="protein sequence ID" value="EAZ82052.1"/>
    <property type="molecule type" value="Genomic_DNA"/>
</dbReference>
<organism evidence="6 7">
    <name type="scientific">Algoriphagus machipongonensis</name>
    <dbReference type="NCBI Taxonomy" id="388413"/>
    <lineage>
        <taxon>Bacteria</taxon>
        <taxon>Pseudomonadati</taxon>
        <taxon>Bacteroidota</taxon>
        <taxon>Cytophagia</taxon>
        <taxon>Cytophagales</taxon>
        <taxon>Cyclobacteriaceae</taxon>
        <taxon>Algoriphagus</taxon>
    </lineage>
</organism>
<evidence type="ECO:0000313" key="6">
    <source>
        <dbReference type="EMBL" id="EAZ82052.1"/>
    </source>
</evidence>
<comment type="similarity">
    <text evidence="1">Belongs to the glycosyltransferase 2 family.</text>
</comment>
<keyword evidence="4" id="KW-0472">Membrane</keyword>
<protein>
    <submittedName>
        <fullName evidence="6">Rhamnosyl transferase</fullName>
    </submittedName>
</protein>
<gene>
    <name evidence="6" type="ORF">ALPR1_02385</name>
</gene>
<dbReference type="PANTHER" id="PTHR43179">
    <property type="entry name" value="RHAMNOSYLTRANSFERASE WBBL"/>
    <property type="match status" value="1"/>
</dbReference>
<evidence type="ECO:0000256" key="4">
    <source>
        <dbReference type="SAM" id="Phobius"/>
    </source>
</evidence>
<dbReference type="GO" id="GO:0016757">
    <property type="term" value="F:glycosyltransferase activity"/>
    <property type="evidence" value="ECO:0007669"/>
    <property type="project" value="UniProtKB-KW"/>
</dbReference>
<accession>A3HV80</accession>
<dbReference type="EMBL" id="AAXU02000001">
    <property type="protein sequence ID" value="EAZ82052.1"/>
    <property type="molecule type" value="Genomic_DNA"/>
</dbReference>
<feature type="transmembrane region" description="Helical" evidence="4">
    <location>
        <begin position="263"/>
        <end position="283"/>
    </location>
</feature>
<dbReference type="CDD" id="cd04186">
    <property type="entry name" value="GT_2_like_c"/>
    <property type="match status" value="1"/>
</dbReference>
<dbReference type="InterPro" id="IPR001173">
    <property type="entry name" value="Glyco_trans_2-like"/>
</dbReference>
<evidence type="ECO:0000256" key="1">
    <source>
        <dbReference type="ARBA" id="ARBA00006739"/>
    </source>
</evidence>
<dbReference type="eggNOG" id="COG1216">
    <property type="taxonomic scope" value="Bacteria"/>
</dbReference>
<keyword evidence="7" id="KW-1185">Reference proteome</keyword>
<name>A3HV80_9BACT</name>